<dbReference type="AlphaFoldDB" id="A0A9D1PJB6"/>
<dbReference type="SUPFAM" id="SSF88946">
    <property type="entry name" value="Sigma2 domain of RNA polymerase sigma factors"/>
    <property type="match status" value="1"/>
</dbReference>
<comment type="caution">
    <text evidence="1">The sequence shown here is derived from an EMBL/GenBank/DDBJ whole genome shotgun (WGS) entry which is preliminary data.</text>
</comment>
<gene>
    <name evidence="1" type="ORF">H9746_07705</name>
</gene>
<dbReference type="InterPro" id="IPR013324">
    <property type="entry name" value="RNA_pol_sigma_r3/r4-like"/>
</dbReference>
<accession>A0A9D1PJB6</accession>
<dbReference type="Proteomes" id="UP000886808">
    <property type="component" value="Unassembled WGS sequence"/>
</dbReference>
<reference evidence="1" key="2">
    <citation type="submission" date="2021-04" db="EMBL/GenBank/DDBJ databases">
        <authorList>
            <person name="Gilroy R."/>
        </authorList>
    </citation>
    <scope>NUCLEOTIDE SEQUENCE</scope>
    <source>
        <strain evidence="1">CHK193-4272</strain>
    </source>
</reference>
<dbReference type="NCBIfam" id="TIGR02937">
    <property type="entry name" value="sigma70-ECF"/>
    <property type="match status" value="1"/>
</dbReference>
<dbReference type="InterPro" id="IPR036388">
    <property type="entry name" value="WH-like_DNA-bd_sf"/>
</dbReference>
<dbReference type="GO" id="GO:0003700">
    <property type="term" value="F:DNA-binding transcription factor activity"/>
    <property type="evidence" value="ECO:0007669"/>
    <property type="project" value="InterPro"/>
</dbReference>
<dbReference type="InterPro" id="IPR013325">
    <property type="entry name" value="RNA_pol_sigma_r2"/>
</dbReference>
<evidence type="ECO:0000313" key="1">
    <source>
        <dbReference type="EMBL" id="HIV62705.1"/>
    </source>
</evidence>
<sequence length="188" mass="22018">MNDDKIIELYWKRNSEAIVQSNKKYGGYCFKIAKNILSNNQDSEECVNDTWLQAWNIIPPNKPSELKMFFAKLIRRISFNRFKFIGAKKRGGGQIEAVLDELSECVSDNTKDVEDEIITKELGECIRVFVRDLPAREGDIFARRYFFTESIEQIAKRYSITTNNTMVILSRTRQKLKLHLIKEGYLYE</sequence>
<dbReference type="Gene3D" id="1.10.1740.10">
    <property type="match status" value="1"/>
</dbReference>
<proteinExistence type="predicted"/>
<reference evidence="1" key="1">
    <citation type="journal article" date="2021" name="PeerJ">
        <title>Extensive microbial diversity within the chicken gut microbiome revealed by metagenomics and culture.</title>
        <authorList>
            <person name="Gilroy R."/>
            <person name="Ravi A."/>
            <person name="Getino M."/>
            <person name="Pursley I."/>
            <person name="Horton D.L."/>
            <person name="Alikhan N.F."/>
            <person name="Baker D."/>
            <person name="Gharbi K."/>
            <person name="Hall N."/>
            <person name="Watson M."/>
            <person name="Adriaenssens E.M."/>
            <person name="Foster-Nyarko E."/>
            <person name="Jarju S."/>
            <person name="Secka A."/>
            <person name="Antonio M."/>
            <person name="Oren A."/>
            <person name="Chaudhuri R.R."/>
            <person name="La Ragione R."/>
            <person name="Hildebrand F."/>
            <person name="Pallen M.J."/>
        </authorList>
    </citation>
    <scope>NUCLEOTIDE SEQUENCE</scope>
    <source>
        <strain evidence="1">CHK193-4272</strain>
    </source>
</reference>
<protein>
    <submittedName>
        <fullName evidence="1">Sigma-70 family RNA polymerase sigma factor</fullName>
    </submittedName>
</protein>
<dbReference type="Gene3D" id="1.10.10.10">
    <property type="entry name" value="Winged helix-like DNA-binding domain superfamily/Winged helix DNA-binding domain"/>
    <property type="match status" value="1"/>
</dbReference>
<organism evidence="1 2">
    <name type="scientific">Candidatus Butyricicoccus avistercoris</name>
    <dbReference type="NCBI Taxonomy" id="2838518"/>
    <lineage>
        <taxon>Bacteria</taxon>
        <taxon>Bacillati</taxon>
        <taxon>Bacillota</taxon>
        <taxon>Clostridia</taxon>
        <taxon>Eubacteriales</taxon>
        <taxon>Butyricicoccaceae</taxon>
        <taxon>Butyricicoccus</taxon>
    </lineage>
</organism>
<name>A0A9D1PJB6_9FIRM</name>
<dbReference type="InterPro" id="IPR014284">
    <property type="entry name" value="RNA_pol_sigma-70_dom"/>
</dbReference>
<dbReference type="SUPFAM" id="SSF88659">
    <property type="entry name" value="Sigma3 and sigma4 domains of RNA polymerase sigma factors"/>
    <property type="match status" value="1"/>
</dbReference>
<evidence type="ECO:0000313" key="2">
    <source>
        <dbReference type="Proteomes" id="UP000886808"/>
    </source>
</evidence>
<dbReference type="GO" id="GO:0006352">
    <property type="term" value="P:DNA-templated transcription initiation"/>
    <property type="evidence" value="ECO:0007669"/>
    <property type="project" value="InterPro"/>
</dbReference>
<dbReference type="EMBL" id="DXIE01000045">
    <property type="protein sequence ID" value="HIV62705.1"/>
    <property type="molecule type" value="Genomic_DNA"/>
</dbReference>